<dbReference type="AlphaFoldDB" id="A0A1R4GK18"/>
<feature type="signal peptide" evidence="2">
    <location>
        <begin position="1"/>
        <end position="23"/>
    </location>
</feature>
<dbReference type="Proteomes" id="UP000195787">
    <property type="component" value="Unassembled WGS sequence"/>
</dbReference>
<evidence type="ECO:0000256" key="2">
    <source>
        <dbReference type="SAM" id="SignalP"/>
    </source>
</evidence>
<dbReference type="SMART" id="SM00062">
    <property type="entry name" value="PBPb"/>
    <property type="match status" value="1"/>
</dbReference>
<gene>
    <name evidence="4" type="ORF">CZ674_12670</name>
</gene>
<dbReference type="PANTHER" id="PTHR35936:SF19">
    <property type="entry name" value="AMINO-ACID-BINDING PROTEIN YXEM-RELATED"/>
    <property type="match status" value="1"/>
</dbReference>
<proteinExistence type="predicted"/>
<dbReference type="PANTHER" id="PTHR35936">
    <property type="entry name" value="MEMBRANE-BOUND LYTIC MUREIN TRANSGLYCOSYLASE F"/>
    <property type="match status" value="1"/>
</dbReference>
<organism evidence="4 5">
    <name type="scientific">Agrococcus casei LMG 22410</name>
    <dbReference type="NCBI Taxonomy" id="1255656"/>
    <lineage>
        <taxon>Bacteria</taxon>
        <taxon>Bacillati</taxon>
        <taxon>Actinomycetota</taxon>
        <taxon>Actinomycetes</taxon>
        <taxon>Micrococcales</taxon>
        <taxon>Microbacteriaceae</taxon>
        <taxon>Agrococcus</taxon>
    </lineage>
</organism>
<evidence type="ECO:0000313" key="5">
    <source>
        <dbReference type="Proteomes" id="UP000195787"/>
    </source>
</evidence>
<protein>
    <submittedName>
        <fullName evidence="4">Probable solute binding protein of ABC transporter system</fullName>
    </submittedName>
</protein>
<sequence>MNKSLTKVAAVFGAIALSVGVVSCTSNTEEPPAGSDGESSVDEIPTAGRDAAEAVEVNADVEALVPQALLDAGKIRIVTDPTYAPMDFTDENGDIVGLDSDIAIAAVNAMGLEIEWSTVTFDGILAGIEADRYDATFSSFSVTDERLEAVDMVSYFSSGSAIMVASGNPSEIASESDLCGKSIAVQSGTTQALEILPAIDETCDEPIDLMIMPAQDNANQALASGRADAVVADNALISYYAQLQPDAFEFIDGILLDPAPIGVAVPQKPEGETLTLAFEAAFQSIIDDGTYAKIFEAWELQDSMLDAPAINSTE</sequence>
<dbReference type="PROSITE" id="PS51257">
    <property type="entry name" value="PROKAR_LIPOPROTEIN"/>
    <property type="match status" value="1"/>
</dbReference>
<dbReference type="Gene3D" id="3.40.190.10">
    <property type="entry name" value="Periplasmic binding protein-like II"/>
    <property type="match status" value="2"/>
</dbReference>
<reference evidence="4 5" key="1">
    <citation type="submission" date="2017-02" db="EMBL/GenBank/DDBJ databases">
        <authorList>
            <person name="Peterson S.W."/>
        </authorList>
    </citation>
    <scope>NUCLEOTIDE SEQUENCE [LARGE SCALE GENOMIC DNA]</scope>
    <source>
        <strain evidence="4 5">LMG 22410</strain>
    </source>
</reference>
<dbReference type="InterPro" id="IPR001638">
    <property type="entry name" value="Solute-binding_3/MltF_N"/>
</dbReference>
<evidence type="ECO:0000313" key="4">
    <source>
        <dbReference type="EMBL" id="SJM68538.1"/>
    </source>
</evidence>
<keyword evidence="1 2" id="KW-0732">Signal</keyword>
<dbReference type="SUPFAM" id="SSF53850">
    <property type="entry name" value="Periplasmic binding protein-like II"/>
    <property type="match status" value="1"/>
</dbReference>
<dbReference type="RefSeq" id="WP_159456996.1">
    <property type="nucleotide sequence ID" value="NZ_FUHU01000045.1"/>
</dbReference>
<accession>A0A1R4GK18</accession>
<dbReference type="OrthoDB" id="4633994at2"/>
<dbReference type="GeneID" id="303174063"/>
<feature type="domain" description="Solute-binding protein family 3/N-terminal" evidence="3">
    <location>
        <begin position="74"/>
        <end position="302"/>
    </location>
</feature>
<dbReference type="EMBL" id="FUHU01000045">
    <property type="protein sequence ID" value="SJM68538.1"/>
    <property type="molecule type" value="Genomic_DNA"/>
</dbReference>
<dbReference type="Pfam" id="PF00497">
    <property type="entry name" value="SBP_bac_3"/>
    <property type="match status" value="1"/>
</dbReference>
<name>A0A1R4GK18_9MICO</name>
<keyword evidence="5" id="KW-1185">Reference proteome</keyword>
<evidence type="ECO:0000259" key="3">
    <source>
        <dbReference type="SMART" id="SM00062"/>
    </source>
</evidence>
<evidence type="ECO:0000256" key="1">
    <source>
        <dbReference type="ARBA" id="ARBA00022729"/>
    </source>
</evidence>
<feature type="chain" id="PRO_5039032619" evidence="2">
    <location>
        <begin position="24"/>
        <end position="314"/>
    </location>
</feature>
<dbReference type="CDD" id="cd01004">
    <property type="entry name" value="PBP2_MidA_like"/>
    <property type="match status" value="1"/>
</dbReference>